<evidence type="ECO:0000256" key="5">
    <source>
        <dbReference type="ARBA" id="ARBA00023136"/>
    </source>
</evidence>
<dbReference type="InterPro" id="IPR051542">
    <property type="entry name" value="Hydrogenase_cytochrome"/>
</dbReference>
<dbReference type="InterPro" id="IPR011577">
    <property type="entry name" value="Cyt_b561_bac/Ni-Hgenase"/>
</dbReference>
<feature type="domain" description="Cytochrome b561 bacterial/Ni-hydrogenase" evidence="7">
    <location>
        <begin position="13"/>
        <end position="188"/>
    </location>
</feature>
<protein>
    <submittedName>
        <fullName evidence="8">Ni,Fe-hydrogenase I, cytochrome b subunit</fullName>
    </submittedName>
</protein>
<dbReference type="STRING" id="2340.JV46_12690"/>
<keyword evidence="3 6" id="KW-0812">Transmembrane</keyword>
<dbReference type="GO" id="GO:0020037">
    <property type="term" value="F:heme binding"/>
    <property type="evidence" value="ECO:0007669"/>
    <property type="project" value="TreeGrafter"/>
</dbReference>
<evidence type="ECO:0000259" key="7">
    <source>
        <dbReference type="Pfam" id="PF01292"/>
    </source>
</evidence>
<gene>
    <name evidence="9" type="ORF">BOV88_03520</name>
    <name evidence="8" type="ORF">JV46_12690</name>
</gene>
<dbReference type="Pfam" id="PF01292">
    <property type="entry name" value="Ni_hydr_CYTB"/>
    <property type="match status" value="1"/>
</dbReference>
<evidence type="ECO:0000313" key="9">
    <source>
        <dbReference type="EMBL" id="OOY35722.1"/>
    </source>
</evidence>
<evidence type="ECO:0000256" key="4">
    <source>
        <dbReference type="ARBA" id="ARBA00022989"/>
    </source>
</evidence>
<dbReference type="SUPFAM" id="SSF81342">
    <property type="entry name" value="Transmembrane di-heme cytochromes"/>
    <property type="match status" value="1"/>
</dbReference>
<proteinExistence type="predicted"/>
<dbReference type="GO" id="GO:0022904">
    <property type="term" value="P:respiratory electron transport chain"/>
    <property type="evidence" value="ECO:0007669"/>
    <property type="project" value="InterPro"/>
</dbReference>
<dbReference type="GO" id="GO:0009055">
    <property type="term" value="F:electron transfer activity"/>
    <property type="evidence" value="ECO:0007669"/>
    <property type="project" value="InterPro"/>
</dbReference>
<evidence type="ECO:0000313" key="8">
    <source>
        <dbReference type="EMBL" id="KHF25677.1"/>
    </source>
</evidence>
<dbReference type="Proteomes" id="UP000190962">
    <property type="component" value="Unassembled WGS sequence"/>
</dbReference>
<evidence type="ECO:0000256" key="2">
    <source>
        <dbReference type="ARBA" id="ARBA00022475"/>
    </source>
</evidence>
<dbReference type="GO" id="GO:0005886">
    <property type="term" value="C:plasma membrane"/>
    <property type="evidence" value="ECO:0007669"/>
    <property type="project" value="UniProtKB-SubCell"/>
</dbReference>
<accession>A0A0B0HAH0</accession>
<dbReference type="AlphaFoldDB" id="A0A0B0HAH0"/>
<dbReference type="PANTHER" id="PTHR30485:SF2">
    <property type="entry name" value="BLL0597 PROTEIN"/>
    <property type="match status" value="1"/>
</dbReference>
<comment type="caution">
    <text evidence="8">The sequence shown here is derived from an EMBL/GenBank/DDBJ whole genome shotgun (WGS) entry which is preliminary data.</text>
</comment>
<dbReference type="Proteomes" id="UP000030856">
    <property type="component" value="Unassembled WGS sequence"/>
</dbReference>
<dbReference type="Gene3D" id="1.20.950.20">
    <property type="entry name" value="Transmembrane di-heme cytochromes, Chain C"/>
    <property type="match status" value="1"/>
</dbReference>
<keyword evidence="10" id="KW-1185">Reference proteome</keyword>
<feature type="transmembrane region" description="Helical" evidence="6">
    <location>
        <begin position="51"/>
        <end position="71"/>
    </location>
</feature>
<comment type="subcellular location">
    <subcellularLocation>
        <location evidence="1">Cell membrane</location>
        <topology evidence="1">Multi-pass membrane protein</topology>
    </subcellularLocation>
</comment>
<feature type="transmembrane region" description="Helical" evidence="6">
    <location>
        <begin position="142"/>
        <end position="172"/>
    </location>
</feature>
<feature type="transmembrane region" description="Helical" evidence="6">
    <location>
        <begin position="19"/>
        <end position="39"/>
    </location>
</feature>
<keyword evidence="4 6" id="KW-1133">Transmembrane helix</keyword>
<evidence type="ECO:0000256" key="3">
    <source>
        <dbReference type="ARBA" id="ARBA00022692"/>
    </source>
</evidence>
<sequence>MASATGIQRILIWSKWQRVAHWVIALSGLALFASGWLIDKAPIIADATIDIHLLLAPVFTLGLLLRILLLFTDKGNASLKALTPDPQWQKIGEMLRFYLSFGRMPLPRWYAHNPLWAPIYIFIIALLLLQAVSGFVQGNMPILAGIYLPSLHGILADILFTIMLLHILAVVLHDLKGNSAEISAMINGHKFFVPGEGESSPAIDPVPNISISEIGREKKK</sequence>
<dbReference type="eggNOG" id="COG1969">
    <property type="taxonomic scope" value="Bacteria"/>
</dbReference>
<reference evidence="9 11" key="2">
    <citation type="submission" date="2016-11" db="EMBL/GenBank/DDBJ databases">
        <title>Mixed transmission modes and dynamic genome evolution in an obligate animal-bacterial symbiosis.</title>
        <authorList>
            <person name="Russell S.L."/>
            <person name="Corbett-Detig R.B."/>
            <person name="Cavanaugh C.M."/>
        </authorList>
    </citation>
    <scope>NUCLEOTIDE SEQUENCE [LARGE SCALE GENOMIC DNA]</scope>
    <source>
        <strain evidence="9">MA-KB16</strain>
    </source>
</reference>
<dbReference type="PANTHER" id="PTHR30485">
    <property type="entry name" value="NI/FE-HYDROGENASE 1 B-TYPE CYTOCHROME SUBUNIT"/>
    <property type="match status" value="1"/>
</dbReference>
<dbReference type="GeneID" id="86990967"/>
<dbReference type="PATRIC" id="fig|2340.3.peg.192"/>
<dbReference type="EMBL" id="JRAA01000001">
    <property type="protein sequence ID" value="KHF25677.1"/>
    <property type="molecule type" value="Genomic_DNA"/>
</dbReference>
<dbReference type="RefSeq" id="WP_052131936.1">
    <property type="nucleotide sequence ID" value="NZ_JRAA01000001.1"/>
</dbReference>
<keyword evidence="5 6" id="KW-0472">Membrane</keyword>
<dbReference type="InterPro" id="IPR016174">
    <property type="entry name" value="Di-haem_cyt_TM"/>
</dbReference>
<reference evidence="8 10" key="1">
    <citation type="journal article" date="2014" name="BMC Genomics">
        <title>The genome of the intracellular bacterium of the coastal bivalve, Solemya velum: a blueprint for thriving in and out of symbiosis.</title>
        <authorList>
            <person name="Dmytrenko O."/>
            <person name="Russell S.L."/>
            <person name="Loo W.T."/>
            <person name="Fontanez K.M."/>
            <person name="Liao L."/>
            <person name="Roeselers G."/>
            <person name="Sharma R."/>
            <person name="Stewart F.J."/>
            <person name="Newton I.L."/>
            <person name="Woyke T."/>
            <person name="Wu D."/>
            <person name="Lang J.M."/>
            <person name="Eisen J.A."/>
            <person name="Cavanaugh C.M."/>
        </authorList>
    </citation>
    <scope>NUCLEOTIDE SEQUENCE [LARGE SCALE GENOMIC DNA]</scope>
    <source>
        <strain evidence="8 10">WH</strain>
    </source>
</reference>
<evidence type="ECO:0000256" key="6">
    <source>
        <dbReference type="SAM" id="Phobius"/>
    </source>
</evidence>
<evidence type="ECO:0000313" key="11">
    <source>
        <dbReference type="Proteomes" id="UP000190962"/>
    </source>
</evidence>
<evidence type="ECO:0000313" key="10">
    <source>
        <dbReference type="Proteomes" id="UP000030856"/>
    </source>
</evidence>
<dbReference type="EMBL" id="MPNX01000003">
    <property type="protein sequence ID" value="OOY35722.1"/>
    <property type="molecule type" value="Genomic_DNA"/>
</dbReference>
<feature type="transmembrane region" description="Helical" evidence="6">
    <location>
        <begin position="115"/>
        <end position="136"/>
    </location>
</feature>
<name>A0A0B0HAH0_SOVGS</name>
<evidence type="ECO:0000256" key="1">
    <source>
        <dbReference type="ARBA" id="ARBA00004651"/>
    </source>
</evidence>
<organism evidence="8 10">
    <name type="scientific">Solemya velum gill symbiont</name>
    <dbReference type="NCBI Taxonomy" id="2340"/>
    <lineage>
        <taxon>Bacteria</taxon>
        <taxon>Pseudomonadati</taxon>
        <taxon>Pseudomonadota</taxon>
        <taxon>Gammaproteobacteria</taxon>
        <taxon>sulfur-oxidizing symbionts</taxon>
    </lineage>
</organism>
<keyword evidence="2" id="KW-1003">Cell membrane</keyword>